<sequence>MMVNVGHVSPDAGPTFASSVSAKILLFVPRPSIWIMARIGFLTAWDPSALAKRENESLASGRATVVTFAYKNW</sequence>
<gene>
    <name evidence="1" type="ORF">VNO78_10328</name>
</gene>
<organism evidence="1 2">
    <name type="scientific">Psophocarpus tetragonolobus</name>
    <name type="common">Winged bean</name>
    <name type="synonym">Dolichos tetragonolobus</name>
    <dbReference type="NCBI Taxonomy" id="3891"/>
    <lineage>
        <taxon>Eukaryota</taxon>
        <taxon>Viridiplantae</taxon>
        <taxon>Streptophyta</taxon>
        <taxon>Embryophyta</taxon>
        <taxon>Tracheophyta</taxon>
        <taxon>Spermatophyta</taxon>
        <taxon>Magnoliopsida</taxon>
        <taxon>eudicotyledons</taxon>
        <taxon>Gunneridae</taxon>
        <taxon>Pentapetalae</taxon>
        <taxon>rosids</taxon>
        <taxon>fabids</taxon>
        <taxon>Fabales</taxon>
        <taxon>Fabaceae</taxon>
        <taxon>Papilionoideae</taxon>
        <taxon>50 kb inversion clade</taxon>
        <taxon>NPAAA clade</taxon>
        <taxon>indigoferoid/millettioid clade</taxon>
        <taxon>Phaseoleae</taxon>
        <taxon>Psophocarpus</taxon>
    </lineage>
</organism>
<evidence type="ECO:0000313" key="1">
    <source>
        <dbReference type="EMBL" id="KAK7399152.1"/>
    </source>
</evidence>
<name>A0AAN9SL44_PSOTE</name>
<keyword evidence="2" id="KW-1185">Reference proteome</keyword>
<dbReference type="AlphaFoldDB" id="A0AAN9SL44"/>
<proteinExistence type="predicted"/>
<reference evidence="1 2" key="1">
    <citation type="submission" date="2024-01" db="EMBL/GenBank/DDBJ databases">
        <title>The genomes of 5 underutilized Papilionoideae crops provide insights into root nodulation and disease resistanc.</title>
        <authorList>
            <person name="Jiang F."/>
        </authorList>
    </citation>
    <scope>NUCLEOTIDE SEQUENCE [LARGE SCALE GENOMIC DNA]</scope>
    <source>
        <strain evidence="1">DUOXIRENSHENG_FW03</strain>
        <tissue evidence="1">Leaves</tissue>
    </source>
</reference>
<comment type="caution">
    <text evidence="1">The sequence shown here is derived from an EMBL/GenBank/DDBJ whole genome shotgun (WGS) entry which is preliminary data.</text>
</comment>
<evidence type="ECO:0000313" key="2">
    <source>
        <dbReference type="Proteomes" id="UP001386955"/>
    </source>
</evidence>
<accession>A0AAN9SL44</accession>
<protein>
    <submittedName>
        <fullName evidence="1">Uncharacterized protein</fullName>
    </submittedName>
</protein>
<dbReference type="Proteomes" id="UP001386955">
    <property type="component" value="Unassembled WGS sequence"/>
</dbReference>
<dbReference type="EMBL" id="JAYMYS010000003">
    <property type="protein sequence ID" value="KAK7399152.1"/>
    <property type="molecule type" value="Genomic_DNA"/>
</dbReference>